<gene>
    <name evidence="5" type="ORF">UY92_C0013G0058</name>
</gene>
<name>A0A0G2B8S4_9BACT</name>
<evidence type="ECO:0000313" key="5">
    <source>
        <dbReference type="EMBL" id="KKW41859.1"/>
    </source>
</evidence>
<organism evidence="5 6">
    <name type="scientific">Candidatus Magasanikbacteria bacterium GW2011_GWA2_56_11</name>
    <dbReference type="NCBI Taxonomy" id="1619044"/>
    <lineage>
        <taxon>Bacteria</taxon>
        <taxon>Candidatus Magasanikiibacteriota</taxon>
    </lineage>
</organism>
<sequence>MPGNRGRSVSAWPKMSTLFKAQEKVKVVYNAVGFKEAVPVSKPPGEFWIVSVGRLVPWKGMATLIRVAGNLRSEYPGLRLKILGDGPELKALQKSVQELGLAGIADLRGNVARDQTLGFIAAADLFILNSGYEGLSHTLLEVAHAGRPILASNKGGNPEVVIPGQTGELFPFEDGAAIEKITREVIAGVRQLSRALSGPEREAFFTKFSLPTMVAETRLLLERLCRH</sequence>
<dbReference type="AlphaFoldDB" id="A0A0G2B8S4"/>
<keyword evidence="3 5" id="KW-0808">Transferase</keyword>
<accession>A0A0G2B8S4</accession>
<dbReference type="PANTHER" id="PTHR12526:SF640">
    <property type="entry name" value="COLANIC ACID BIOSYNTHESIS GLYCOSYLTRANSFERASE WCAL-RELATED"/>
    <property type="match status" value="1"/>
</dbReference>
<dbReference type="GO" id="GO:0016757">
    <property type="term" value="F:glycosyltransferase activity"/>
    <property type="evidence" value="ECO:0007669"/>
    <property type="project" value="UniProtKB-KW"/>
</dbReference>
<comment type="caution">
    <text evidence="5">The sequence shown here is derived from an EMBL/GenBank/DDBJ whole genome shotgun (WGS) entry which is preliminary data.</text>
</comment>
<dbReference type="STRING" id="1619044.UY92_C0013G0058"/>
<evidence type="ECO:0000256" key="3">
    <source>
        <dbReference type="ARBA" id="ARBA00022679"/>
    </source>
</evidence>
<evidence type="ECO:0000313" key="6">
    <source>
        <dbReference type="Proteomes" id="UP000033870"/>
    </source>
</evidence>
<evidence type="ECO:0000259" key="4">
    <source>
        <dbReference type="Pfam" id="PF00534"/>
    </source>
</evidence>
<dbReference type="PANTHER" id="PTHR12526">
    <property type="entry name" value="GLYCOSYLTRANSFERASE"/>
    <property type="match status" value="1"/>
</dbReference>
<dbReference type="Gene3D" id="3.40.50.2000">
    <property type="entry name" value="Glycogen Phosphorylase B"/>
    <property type="match status" value="2"/>
</dbReference>
<proteinExistence type="inferred from homology"/>
<protein>
    <submittedName>
        <fullName evidence="5">Sugar transferase, PEP-CTERM/EpsH1 system associated</fullName>
    </submittedName>
</protein>
<reference evidence="5 6" key="1">
    <citation type="journal article" date="2015" name="Nature">
        <title>rRNA introns, odd ribosomes, and small enigmatic genomes across a large radiation of phyla.</title>
        <authorList>
            <person name="Brown C.T."/>
            <person name="Hug L.A."/>
            <person name="Thomas B.C."/>
            <person name="Sharon I."/>
            <person name="Castelle C.J."/>
            <person name="Singh A."/>
            <person name="Wilkins M.J."/>
            <person name="Williams K.H."/>
            <person name="Banfield J.F."/>
        </authorList>
    </citation>
    <scope>NUCLEOTIDE SEQUENCE [LARGE SCALE GENOMIC DNA]</scope>
</reference>
<comment type="similarity">
    <text evidence="1">Belongs to the glycosyltransferase group 1 family. Glycosyltransferase 4 subfamily.</text>
</comment>
<evidence type="ECO:0000256" key="2">
    <source>
        <dbReference type="ARBA" id="ARBA00022676"/>
    </source>
</evidence>
<dbReference type="EMBL" id="LCRX01000013">
    <property type="protein sequence ID" value="KKW41859.1"/>
    <property type="molecule type" value="Genomic_DNA"/>
</dbReference>
<dbReference type="InterPro" id="IPR001296">
    <property type="entry name" value="Glyco_trans_1"/>
</dbReference>
<dbReference type="SUPFAM" id="SSF53756">
    <property type="entry name" value="UDP-Glycosyltransferase/glycogen phosphorylase"/>
    <property type="match status" value="1"/>
</dbReference>
<evidence type="ECO:0000256" key="1">
    <source>
        <dbReference type="ARBA" id="ARBA00009481"/>
    </source>
</evidence>
<keyword evidence="2" id="KW-0328">Glycosyltransferase</keyword>
<dbReference type="Proteomes" id="UP000033870">
    <property type="component" value="Unassembled WGS sequence"/>
</dbReference>
<dbReference type="Pfam" id="PF00534">
    <property type="entry name" value="Glycos_transf_1"/>
    <property type="match status" value="1"/>
</dbReference>
<feature type="domain" description="Glycosyl transferase family 1" evidence="4">
    <location>
        <begin position="41"/>
        <end position="185"/>
    </location>
</feature>